<gene>
    <name evidence="1" type="ORF">H0A75_00845</name>
</gene>
<evidence type="ECO:0000313" key="1">
    <source>
        <dbReference type="EMBL" id="NYT46461.1"/>
    </source>
</evidence>
<name>A0A7Z0SD14_9GAMM</name>
<comment type="caution">
    <text evidence="1">The sequence shown here is derived from an EMBL/GenBank/DDBJ whole genome shotgun (WGS) entry which is preliminary data.</text>
</comment>
<dbReference type="Proteomes" id="UP000537890">
    <property type="component" value="Unassembled WGS sequence"/>
</dbReference>
<dbReference type="EMBL" id="JACCHS010000006">
    <property type="protein sequence ID" value="NYT46461.1"/>
    <property type="molecule type" value="Genomic_DNA"/>
</dbReference>
<sequence>MTPHAASVELVYRHARPEFVRSDWTWVDKDMDRTRTHPSWWCDHPAEEKKPSTSGLDEANPFWGKIGEKFF</sequence>
<protein>
    <submittedName>
        <fullName evidence="1">Uncharacterized protein</fullName>
    </submittedName>
</protein>
<reference evidence="1 2" key="1">
    <citation type="submission" date="2020-05" db="EMBL/GenBank/DDBJ databases">
        <title>Horizontal transmission and recombination maintain forever young bacterial symbiont genomes.</title>
        <authorList>
            <person name="Russell S.L."/>
            <person name="Pepper-Tunick E."/>
            <person name="Svedberg J."/>
            <person name="Byrne A."/>
            <person name="Ruelas Castillo J."/>
            <person name="Vollmers C."/>
            <person name="Beinart R.A."/>
            <person name="Corbett-Detig R."/>
        </authorList>
    </citation>
    <scope>NUCLEOTIDE SEQUENCE [LARGE SCALE GENOMIC DNA]</scope>
    <source>
        <strain evidence="1">4727-3</strain>
    </source>
</reference>
<organism evidence="1 2">
    <name type="scientific">Candidatus Methanofishera endochildressiae</name>
    <dbReference type="NCBI Taxonomy" id="2738884"/>
    <lineage>
        <taxon>Bacteria</taxon>
        <taxon>Pseudomonadati</taxon>
        <taxon>Pseudomonadota</taxon>
        <taxon>Gammaproteobacteria</taxon>
        <taxon>Candidatus Methanofishera</taxon>
    </lineage>
</organism>
<evidence type="ECO:0000313" key="2">
    <source>
        <dbReference type="Proteomes" id="UP000537890"/>
    </source>
</evidence>
<dbReference type="AlphaFoldDB" id="A0A7Z0SD14"/>
<accession>A0A7Z0SD14</accession>
<proteinExistence type="predicted"/>